<dbReference type="PANTHER" id="PTHR23077">
    <property type="entry name" value="AAA-FAMILY ATPASE"/>
    <property type="match status" value="1"/>
</dbReference>
<keyword evidence="6 12" id="KW-0479">Metal-binding</keyword>
<dbReference type="SMART" id="SM00382">
    <property type="entry name" value="AAA"/>
    <property type="match status" value="2"/>
</dbReference>
<dbReference type="GO" id="GO:0005524">
    <property type="term" value="F:ATP binding"/>
    <property type="evidence" value="ECO:0007669"/>
    <property type="project" value="UniProtKB-KW"/>
</dbReference>
<name>A0AAF5DF39_STRER</name>
<reference evidence="17" key="1">
    <citation type="submission" date="2024-02" db="UniProtKB">
        <authorList>
            <consortium name="WormBaseParasite"/>
        </authorList>
    </citation>
    <scope>IDENTIFICATION</scope>
</reference>
<comment type="catalytic activity">
    <reaction evidence="1">
        <text>Exonucleolytic cleavage in the 3'- to 5'-direction to yield nucleoside 5'-phosphates.</text>
        <dbReference type="EC" id="3.1.11.2"/>
    </reaction>
</comment>
<dbReference type="InterPro" id="IPR003960">
    <property type="entry name" value="ATPase_AAA_CS"/>
</dbReference>
<evidence type="ECO:0000256" key="13">
    <source>
        <dbReference type="PIRSR" id="PIRSR604808-3"/>
    </source>
</evidence>
<dbReference type="GO" id="GO:0003677">
    <property type="term" value="F:DNA binding"/>
    <property type="evidence" value="ECO:0007669"/>
    <property type="project" value="InterPro"/>
</dbReference>
<dbReference type="CDD" id="cd19511">
    <property type="entry name" value="RecA-like_CDC48_r2-like"/>
    <property type="match status" value="1"/>
</dbReference>
<comment type="similarity">
    <text evidence="3">Belongs to the DNA repair enzymes AP/ExoA family.</text>
</comment>
<accession>A0AAF5DF39</accession>
<dbReference type="GO" id="GO:0016887">
    <property type="term" value="F:ATP hydrolysis activity"/>
    <property type="evidence" value="ECO:0007669"/>
    <property type="project" value="InterPro"/>
</dbReference>
<evidence type="ECO:0000256" key="6">
    <source>
        <dbReference type="ARBA" id="ARBA00022723"/>
    </source>
</evidence>
<dbReference type="PROSITE" id="PS00674">
    <property type="entry name" value="AAA"/>
    <property type="match status" value="1"/>
</dbReference>
<dbReference type="InterPro" id="IPR041569">
    <property type="entry name" value="AAA_lid_3"/>
</dbReference>
<keyword evidence="10 12" id="KW-0460">Magnesium</keyword>
<feature type="binding site" evidence="12">
    <location>
        <position position="80"/>
    </location>
    <ligand>
        <name>Mg(2+)</name>
        <dbReference type="ChEBI" id="CHEBI:18420"/>
        <label>1</label>
    </ligand>
</feature>
<evidence type="ECO:0000256" key="2">
    <source>
        <dbReference type="ARBA" id="ARBA00004496"/>
    </source>
</evidence>
<dbReference type="CDD" id="cd09087">
    <property type="entry name" value="Ape1-like_AP-endo"/>
    <property type="match status" value="1"/>
</dbReference>
<comment type="similarity">
    <text evidence="11">Belongs to the AAA ATPase family. AFG2 subfamily.</text>
</comment>
<dbReference type="InterPro" id="IPR005135">
    <property type="entry name" value="Endo/exonuclease/phosphatase"/>
</dbReference>
<proteinExistence type="inferred from homology"/>
<dbReference type="Gene3D" id="3.40.50.300">
    <property type="entry name" value="P-loop containing nucleotide triphosphate hydrolases"/>
    <property type="match status" value="2"/>
</dbReference>
<dbReference type="EC" id="3.1.11.2" evidence="4"/>
<dbReference type="AlphaFoldDB" id="A0AAF5DF39"/>
<evidence type="ECO:0000259" key="15">
    <source>
        <dbReference type="SMART" id="SM00382"/>
    </source>
</evidence>
<evidence type="ECO:0000256" key="3">
    <source>
        <dbReference type="ARBA" id="ARBA00007092"/>
    </source>
</evidence>
<dbReference type="InterPro" id="IPR003593">
    <property type="entry name" value="AAA+_ATPase"/>
</dbReference>
<evidence type="ECO:0000313" key="16">
    <source>
        <dbReference type="Proteomes" id="UP000035681"/>
    </source>
</evidence>
<keyword evidence="16" id="KW-1185">Reference proteome</keyword>
<dbReference type="Gene3D" id="1.10.8.60">
    <property type="match status" value="2"/>
</dbReference>
<feature type="region of interest" description="Disordered" evidence="14">
    <location>
        <begin position="1"/>
        <end position="41"/>
    </location>
</feature>
<dbReference type="InterPro" id="IPR020847">
    <property type="entry name" value="AP_endonuclease_F1_BS"/>
</dbReference>
<dbReference type="GO" id="GO:0008311">
    <property type="term" value="F:double-stranded DNA 3'-5' DNA exonuclease activity"/>
    <property type="evidence" value="ECO:0007669"/>
    <property type="project" value="UniProtKB-EC"/>
</dbReference>
<organism evidence="16 17">
    <name type="scientific">Strongyloides stercoralis</name>
    <name type="common">Threadworm</name>
    <dbReference type="NCBI Taxonomy" id="6248"/>
    <lineage>
        <taxon>Eukaryota</taxon>
        <taxon>Metazoa</taxon>
        <taxon>Ecdysozoa</taxon>
        <taxon>Nematoda</taxon>
        <taxon>Chromadorea</taxon>
        <taxon>Rhabditida</taxon>
        <taxon>Tylenchina</taxon>
        <taxon>Panagrolaimomorpha</taxon>
        <taxon>Strongyloidoidea</taxon>
        <taxon>Strongyloididae</taxon>
        <taxon>Strongyloides</taxon>
    </lineage>
</organism>
<dbReference type="Pfam" id="PF17862">
    <property type="entry name" value="AAA_lid_3"/>
    <property type="match status" value="1"/>
</dbReference>
<feature type="site" description="Important for catalytic activity" evidence="13">
    <location>
        <position position="294"/>
    </location>
</feature>
<dbReference type="InterPro" id="IPR004808">
    <property type="entry name" value="AP_endonuc_1"/>
</dbReference>
<dbReference type="GO" id="GO:0005737">
    <property type="term" value="C:cytoplasm"/>
    <property type="evidence" value="ECO:0007669"/>
    <property type="project" value="UniProtKB-SubCell"/>
</dbReference>
<feature type="domain" description="AAA+ ATPase" evidence="15">
    <location>
        <begin position="599"/>
        <end position="712"/>
    </location>
</feature>
<comment type="cofactor">
    <cofactor evidence="12">
        <name>Mg(2+)</name>
        <dbReference type="ChEBI" id="CHEBI:18420"/>
    </cofactor>
    <cofactor evidence="12">
        <name>Mn(2+)</name>
        <dbReference type="ChEBI" id="CHEBI:29035"/>
    </cofactor>
    <text evidence="12">Probably binds two magnesium or manganese ions per subunit.</text>
</comment>
<dbReference type="NCBIfam" id="TIGR00195">
    <property type="entry name" value="exoDNase_III"/>
    <property type="match status" value="1"/>
</dbReference>
<dbReference type="FunFam" id="3.40.50.300:FF:000567">
    <property type="entry name" value="ATPase, AAA family protein"/>
    <property type="match status" value="1"/>
</dbReference>
<dbReference type="NCBIfam" id="TIGR00633">
    <property type="entry name" value="xth"/>
    <property type="match status" value="1"/>
</dbReference>
<dbReference type="Proteomes" id="UP000035681">
    <property type="component" value="Unplaced"/>
</dbReference>
<keyword evidence="8" id="KW-0378">Hydrolase</keyword>
<dbReference type="SUPFAM" id="SSF52540">
    <property type="entry name" value="P-loop containing nucleoside triphosphate hydrolases"/>
    <property type="match status" value="2"/>
</dbReference>
<dbReference type="Gene3D" id="3.60.10.10">
    <property type="entry name" value="Endonuclease/exonuclease/phosphatase"/>
    <property type="match status" value="1"/>
</dbReference>
<dbReference type="WBParaSite" id="TCONS_00010599.p1">
    <property type="protein sequence ID" value="TCONS_00010599.p1"/>
    <property type="gene ID" value="XLOC_003922"/>
</dbReference>
<evidence type="ECO:0000256" key="7">
    <source>
        <dbReference type="ARBA" id="ARBA00022741"/>
    </source>
</evidence>
<dbReference type="GO" id="GO:0006281">
    <property type="term" value="P:DNA repair"/>
    <property type="evidence" value="ECO:0007669"/>
    <property type="project" value="InterPro"/>
</dbReference>
<keyword evidence="9" id="KW-0067">ATP-binding</keyword>
<feature type="binding site" evidence="12">
    <location>
        <position position="108"/>
    </location>
    <ligand>
        <name>Mg(2+)</name>
        <dbReference type="ChEBI" id="CHEBI:18420"/>
        <label>1</label>
    </ligand>
</feature>
<evidence type="ECO:0000256" key="4">
    <source>
        <dbReference type="ARBA" id="ARBA00012115"/>
    </source>
</evidence>
<keyword evidence="5" id="KW-0963">Cytoplasm</keyword>
<comment type="subcellular location">
    <subcellularLocation>
        <location evidence="2">Cytoplasm</location>
    </subcellularLocation>
</comment>
<keyword evidence="12" id="KW-0464">Manganese</keyword>
<evidence type="ECO:0000256" key="11">
    <source>
        <dbReference type="ARBA" id="ARBA00061477"/>
    </source>
</evidence>
<feature type="domain" description="AAA+ ATPase" evidence="15">
    <location>
        <begin position="825"/>
        <end position="962"/>
    </location>
</feature>
<dbReference type="PANTHER" id="PTHR23077:SF27">
    <property type="entry name" value="ATPASE FAMILY GENE 2 PROTEIN HOMOLOG A"/>
    <property type="match status" value="1"/>
</dbReference>
<dbReference type="InterPro" id="IPR027417">
    <property type="entry name" value="P-loop_NTPase"/>
</dbReference>
<evidence type="ECO:0000256" key="10">
    <source>
        <dbReference type="ARBA" id="ARBA00022842"/>
    </source>
</evidence>
<dbReference type="GO" id="GO:0046872">
    <property type="term" value="F:metal ion binding"/>
    <property type="evidence" value="ECO:0007669"/>
    <property type="project" value="UniProtKB-KW"/>
</dbReference>
<dbReference type="SUPFAM" id="SSF56219">
    <property type="entry name" value="DNase I-like"/>
    <property type="match status" value="1"/>
</dbReference>
<feature type="compositionally biased region" description="Low complexity" evidence="14">
    <location>
        <begin position="18"/>
        <end position="30"/>
    </location>
</feature>
<feature type="binding site" evidence="12">
    <location>
        <position position="223"/>
    </location>
    <ligand>
        <name>Mg(2+)</name>
        <dbReference type="ChEBI" id="CHEBI:18420"/>
        <label>1</label>
    </ligand>
</feature>
<feature type="binding site" evidence="12">
    <location>
        <position position="221"/>
    </location>
    <ligand>
        <name>Mg(2+)</name>
        <dbReference type="ChEBI" id="CHEBI:18420"/>
        <label>1</label>
    </ligand>
</feature>
<dbReference type="Pfam" id="PF03372">
    <property type="entry name" value="Exo_endo_phos"/>
    <property type="match status" value="1"/>
</dbReference>
<evidence type="ECO:0000313" key="17">
    <source>
        <dbReference type="WBParaSite" id="TCONS_00010599.p1"/>
    </source>
</evidence>
<evidence type="ECO:0000256" key="8">
    <source>
        <dbReference type="ARBA" id="ARBA00022801"/>
    </source>
</evidence>
<feature type="compositionally biased region" description="Basic residues" evidence="14">
    <location>
        <begin position="31"/>
        <end position="40"/>
    </location>
</feature>
<keyword evidence="7" id="KW-0547">Nucleotide-binding</keyword>
<evidence type="ECO:0000256" key="1">
    <source>
        <dbReference type="ARBA" id="ARBA00000493"/>
    </source>
</evidence>
<evidence type="ECO:0000256" key="5">
    <source>
        <dbReference type="ARBA" id="ARBA00022490"/>
    </source>
</evidence>
<evidence type="ECO:0000256" key="12">
    <source>
        <dbReference type="PIRSR" id="PIRSR604808-2"/>
    </source>
</evidence>
<dbReference type="Pfam" id="PF00004">
    <property type="entry name" value="AAA"/>
    <property type="match status" value="2"/>
</dbReference>
<dbReference type="InterPro" id="IPR003959">
    <property type="entry name" value="ATPase_AAA_core"/>
</dbReference>
<evidence type="ECO:0000256" key="14">
    <source>
        <dbReference type="SAM" id="MobiDB-lite"/>
    </source>
</evidence>
<evidence type="ECO:0000256" key="9">
    <source>
        <dbReference type="ARBA" id="ARBA00022840"/>
    </source>
</evidence>
<sequence length="1053" mass="119641">YMYRSRKKKLRRRRRKSLSNYSTSSDTSSKQTKKSMSKRKVATEGQKLFPLFEKTKKAKVVTNFRKHTNPEAKLRICSWNIASLNAVIKKDGISSIRGLDADIMFLQETKCTEIPKEIKDMEEFGFQKLYPATVKKGGYSGICMLAREEPSSIVLGIGNKEFDSEGRLITAEYSDFYVVGVYVPNSGSELVNLPKRKIWEDLLLEKLKNLNEKKPVIYVGDLNVAHQAIDLAKPESNYNKTAGYTQQEIDDFSRLLNSGFVDVYRKLFPDETGAYTYYSYRFNARAKGIGWRLDYFVISERIFDRIINMSSKKKKITTECDKCNCVILVKDLEKHSASCDETSFVSPSQTPKKTPSLGEEEIPILKGNSYLYGYNIKVNKKNEDQPPEFYGWYKRHVIYLNKETMTSLGIFPRQAVSLLLSTGEYVIGFAWPWKEVPLLRVSSTLIKDGEFVKLFVVNKESKLDSVVFDVVSEKKELFRGKAFLNYIQVYLSMAFISPYSNIEVNYLGQKVTLQMKKNLIDSLNSFNFNEDGCEINEVYTLSEKCLITIEGNIDEIVERELDSFEEGNKKTGINKLGGMVKAKKDISNFILKPLESGKQVSSVIIHGITGTGKSLLIKILNNIMGTRGVFIRTPKDFTENFTLLMDKNSIVLIDNFDSWLQNDSSKATCNLITEYLDNKTHGAIIIALRDIDSLDLHIRRRFSLEIEMPVPTFDERKDIMNILLNSKEKEFVDVNEFAHLTHGFTGSDLLAVCEMSRQNNTKNSEEFLEFIKRVRPTGIRQFIFEVPNVSWDDIGGNEQLKEEIQQAIIWPQKHADAFTRFGVDPPSGILLYGPPGCSKTLIARALASQSRLNFLSVKGPELFSKYVGESEKAVRDLFHRARQVAPTILFFDEIDAVGGKRGVDKSSPVGDRVLAQLLTELDGLEKKSRVIVLAATNRPDTIDSALLRPGRLDRSIYVPLPDFNTREQIIKLRLNRMQLGESVNIHNLSTLTDGYSGAEIVAFCQVAALKAMRENLNSGVVEQKHFDASLKEVIPRTDKELLKCYQSFLKGDY</sequence>
<dbReference type="InterPro" id="IPR036691">
    <property type="entry name" value="Endo/exonu/phosph_ase_sf"/>
</dbReference>
<feature type="site" description="Transition state stabilizer" evidence="13">
    <location>
        <position position="223"/>
    </location>
</feature>
<dbReference type="InterPro" id="IPR050168">
    <property type="entry name" value="AAA_ATPase_domain"/>
</dbReference>
<dbReference type="GO" id="GO:0004519">
    <property type="term" value="F:endonuclease activity"/>
    <property type="evidence" value="ECO:0007669"/>
    <property type="project" value="InterPro"/>
</dbReference>
<protein>
    <recommendedName>
        <fullName evidence="4">exodeoxyribonuclease III</fullName>
        <ecNumber evidence="4">3.1.11.2</ecNumber>
    </recommendedName>
</protein>
<feature type="compositionally biased region" description="Basic residues" evidence="14">
    <location>
        <begin position="1"/>
        <end position="17"/>
    </location>
</feature>
<dbReference type="PROSITE" id="PS51435">
    <property type="entry name" value="AP_NUCLEASE_F1_4"/>
    <property type="match status" value="1"/>
</dbReference>
<dbReference type="PROSITE" id="PS00726">
    <property type="entry name" value="AP_NUCLEASE_F1_1"/>
    <property type="match status" value="1"/>
</dbReference>